<dbReference type="EMBL" id="JADFTS010000005">
    <property type="protein sequence ID" value="KAF9605160.1"/>
    <property type="molecule type" value="Genomic_DNA"/>
</dbReference>
<proteinExistence type="predicted"/>
<evidence type="ECO:0000313" key="4">
    <source>
        <dbReference type="Proteomes" id="UP000631114"/>
    </source>
</evidence>
<evidence type="ECO:0000256" key="1">
    <source>
        <dbReference type="SAM" id="MobiDB-lite"/>
    </source>
</evidence>
<keyword evidence="4" id="KW-1185">Reference proteome</keyword>
<protein>
    <recommendedName>
        <fullName evidence="2">Peptidoglycan binding-like domain-containing protein</fullName>
    </recommendedName>
</protein>
<dbReference type="Proteomes" id="UP000631114">
    <property type="component" value="Unassembled WGS sequence"/>
</dbReference>
<sequence length="280" mass="31345">MDRRRTKMVQALERQKSSSVSENVSSVDNILKVLKKVDLSTVNKNLISESGSGPIPMMLESEKEMRAFDSGVNEEMKKTKNKRISSLRKGSEGVEVHAMQEALQNLGFYSGEEDMEFSSFSSGTERAVKTWQASLGACEDGIMTAELLEKLFMEQGAVDPNFHVPSSGPDQCILLRLRWFRWGHLYGVLWKEVFFFCQESTNGASVASVTEVLEIKQNVIKENEVAEFEASHHRVFLLGENRWEDSSRLVGRNKEVSASMVGISTTKCIGCRGEGRVLCT</sequence>
<dbReference type="SUPFAM" id="SSF47090">
    <property type="entry name" value="PGBD-like"/>
    <property type="match status" value="1"/>
</dbReference>
<evidence type="ECO:0000259" key="2">
    <source>
        <dbReference type="Pfam" id="PF01471"/>
    </source>
</evidence>
<accession>A0A835HSM3</accession>
<feature type="region of interest" description="Disordered" evidence="1">
    <location>
        <begin position="1"/>
        <end position="21"/>
    </location>
</feature>
<dbReference type="Gene3D" id="1.10.101.10">
    <property type="entry name" value="PGBD-like superfamily/PGBD"/>
    <property type="match status" value="1"/>
</dbReference>
<dbReference type="OrthoDB" id="1001489at2759"/>
<dbReference type="AlphaFoldDB" id="A0A835HSM3"/>
<dbReference type="GO" id="GO:0009507">
    <property type="term" value="C:chloroplast"/>
    <property type="evidence" value="ECO:0007669"/>
    <property type="project" value="TreeGrafter"/>
</dbReference>
<dbReference type="InterPro" id="IPR036366">
    <property type="entry name" value="PGBDSf"/>
</dbReference>
<organism evidence="3 4">
    <name type="scientific">Coptis chinensis</name>
    <dbReference type="NCBI Taxonomy" id="261450"/>
    <lineage>
        <taxon>Eukaryota</taxon>
        <taxon>Viridiplantae</taxon>
        <taxon>Streptophyta</taxon>
        <taxon>Embryophyta</taxon>
        <taxon>Tracheophyta</taxon>
        <taxon>Spermatophyta</taxon>
        <taxon>Magnoliopsida</taxon>
        <taxon>Ranunculales</taxon>
        <taxon>Ranunculaceae</taxon>
        <taxon>Coptidoideae</taxon>
        <taxon>Coptis</taxon>
    </lineage>
</organism>
<dbReference type="GO" id="GO:0009658">
    <property type="term" value="P:chloroplast organization"/>
    <property type="evidence" value="ECO:0007669"/>
    <property type="project" value="TreeGrafter"/>
</dbReference>
<gene>
    <name evidence="3" type="ORF">IFM89_014151</name>
</gene>
<dbReference type="GO" id="GO:0003756">
    <property type="term" value="F:protein disulfide isomerase activity"/>
    <property type="evidence" value="ECO:0007669"/>
    <property type="project" value="TreeGrafter"/>
</dbReference>
<feature type="non-terminal residue" evidence="3">
    <location>
        <position position="280"/>
    </location>
</feature>
<dbReference type="InterPro" id="IPR036365">
    <property type="entry name" value="PGBD-like_sf"/>
</dbReference>
<reference evidence="3 4" key="1">
    <citation type="submission" date="2020-10" db="EMBL/GenBank/DDBJ databases">
        <title>The Coptis chinensis genome and diversification of protoberbering-type alkaloids.</title>
        <authorList>
            <person name="Wang B."/>
            <person name="Shu S."/>
            <person name="Song C."/>
            <person name="Liu Y."/>
        </authorList>
    </citation>
    <scope>NUCLEOTIDE SEQUENCE [LARGE SCALE GENOMIC DNA]</scope>
    <source>
        <strain evidence="3">HL-2020</strain>
        <tissue evidence="3">Leaf</tissue>
    </source>
</reference>
<dbReference type="PANTHER" id="PTHR15852">
    <property type="entry name" value="PLASTID TRANSCRIPTIONALLY ACTIVE PROTEIN"/>
    <property type="match status" value="1"/>
</dbReference>
<evidence type="ECO:0000313" key="3">
    <source>
        <dbReference type="EMBL" id="KAF9605160.1"/>
    </source>
</evidence>
<dbReference type="Pfam" id="PF01471">
    <property type="entry name" value="PG_binding_1"/>
    <property type="match status" value="1"/>
</dbReference>
<name>A0A835HSM3_9MAGN</name>
<dbReference type="PANTHER" id="PTHR15852:SF16">
    <property type="entry name" value="PROTEIN DISULFIDE ISOMERASE PTAC5, CHLOROPLASTIC"/>
    <property type="match status" value="1"/>
</dbReference>
<feature type="domain" description="Peptidoglycan binding-like" evidence="2">
    <location>
        <begin position="93"/>
        <end position="151"/>
    </location>
</feature>
<comment type="caution">
    <text evidence="3">The sequence shown here is derived from an EMBL/GenBank/DDBJ whole genome shotgun (WGS) entry which is preliminary data.</text>
</comment>
<dbReference type="InterPro" id="IPR002477">
    <property type="entry name" value="Peptidoglycan-bd-like"/>
</dbReference>